<proteinExistence type="predicted"/>
<dbReference type="EMBL" id="CM007649">
    <property type="protein sequence ID" value="ONM34958.1"/>
    <property type="molecule type" value="Genomic_DNA"/>
</dbReference>
<gene>
    <name evidence="2" type="ORF">ZEAMMB73_Zm00001d042284</name>
</gene>
<organism evidence="2">
    <name type="scientific">Zea mays</name>
    <name type="common">Maize</name>
    <dbReference type="NCBI Taxonomy" id="4577"/>
    <lineage>
        <taxon>Eukaryota</taxon>
        <taxon>Viridiplantae</taxon>
        <taxon>Streptophyta</taxon>
        <taxon>Embryophyta</taxon>
        <taxon>Tracheophyta</taxon>
        <taxon>Spermatophyta</taxon>
        <taxon>Magnoliopsida</taxon>
        <taxon>Liliopsida</taxon>
        <taxon>Poales</taxon>
        <taxon>Poaceae</taxon>
        <taxon>PACMAD clade</taxon>
        <taxon>Panicoideae</taxon>
        <taxon>Andropogonodae</taxon>
        <taxon>Andropogoneae</taxon>
        <taxon>Tripsacinae</taxon>
        <taxon>Zea</taxon>
    </lineage>
</organism>
<evidence type="ECO:0000313" key="2">
    <source>
        <dbReference type="EMBL" id="ONM34958.1"/>
    </source>
</evidence>
<sequence>MSHPLPSLRSAAPPNSTRLSVSASRRFPLLRLGAPPARPSRSRGRPRRRRVARERKMQIGRGCSCAMLADASCSEQALRATPSTFSSLDRRLGNVLPVLFMVNSEFLSTARESELVSTPSLVSKPISSTGATELLRRYFLEPYFIFI</sequence>
<accession>A0A1D6N2L8</accession>
<feature type="compositionally biased region" description="Low complexity" evidence="1">
    <location>
        <begin position="25"/>
        <end position="35"/>
    </location>
</feature>
<feature type="region of interest" description="Disordered" evidence="1">
    <location>
        <begin position="1"/>
        <end position="55"/>
    </location>
</feature>
<feature type="compositionally biased region" description="Basic residues" evidence="1">
    <location>
        <begin position="40"/>
        <end position="53"/>
    </location>
</feature>
<reference evidence="2" key="1">
    <citation type="submission" date="2015-12" db="EMBL/GenBank/DDBJ databases">
        <title>Update maize B73 reference genome by single molecule sequencing technologies.</title>
        <authorList>
            <consortium name="Maize Genome Sequencing Project"/>
            <person name="Ware D."/>
        </authorList>
    </citation>
    <scope>NUCLEOTIDE SEQUENCE [LARGE SCALE GENOMIC DNA]</scope>
    <source>
        <tissue evidence="2">Seedling</tissue>
    </source>
</reference>
<protein>
    <submittedName>
        <fullName evidence="2">RING/U-box superfamily protein</fullName>
    </submittedName>
</protein>
<evidence type="ECO:0000256" key="1">
    <source>
        <dbReference type="SAM" id="MobiDB-lite"/>
    </source>
</evidence>
<feature type="compositionally biased region" description="Polar residues" evidence="1">
    <location>
        <begin position="13"/>
        <end position="23"/>
    </location>
</feature>
<name>A0A1D6N2L8_MAIZE</name>
<dbReference type="AlphaFoldDB" id="A0A1D6N2L8"/>